<dbReference type="PANTHER" id="PTHR30126">
    <property type="entry name" value="HTH-TYPE TRANSCRIPTIONAL REGULATOR"/>
    <property type="match status" value="1"/>
</dbReference>
<dbReference type="InterPro" id="IPR036390">
    <property type="entry name" value="WH_DNA-bd_sf"/>
</dbReference>
<evidence type="ECO:0000256" key="1">
    <source>
        <dbReference type="ARBA" id="ARBA00009437"/>
    </source>
</evidence>
<dbReference type="Gene3D" id="1.10.10.10">
    <property type="entry name" value="Winged helix-like DNA-binding domain superfamily/Winged helix DNA-binding domain"/>
    <property type="match status" value="1"/>
</dbReference>
<accession>A0ABS7VVV7</accession>
<feature type="domain" description="HTH lysR-type" evidence="5">
    <location>
        <begin position="1"/>
        <end position="58"/>
    </location>
</feature>
<dbReference type="Gene3D" id="3.40.190.10">
    <property type="entry name" value="Periplasmic binding protein-like II"/>
    <property type="match status" value="2"/>
</dbReference>
<dbReference type="Pfam" id="PF03466">
    <property type="entry name" value="LysR_substrate"/>
    <property type="match status" value="1"/>
</dbReference>
<evidence type="ECO:0000259" key="5">
    <source>
        <dbReference type="PROSITE" id="PS50931"/>
    </source>
</evidence>
<organism evidence="6 7">
    <name type="scientific">Microvirga puerhi</name>
    <dbReference type="NCBI Taxonomy" id="2876078"/>
    <lineage>
        <taxon>Bacteria</taxon>
        <taxon>Pseudomonadati</taxon>
        <taxon>Pseudomonadota</taxon>
        <taxon>Alphaproteobacteria</taxon>
        <taxon>Hyphomicrobiales</taxon>
        <taxon>Methylobacteriaceae</taxon>
        <taxon>Microvirga</taxon>
    </lineage>
</organism>
<keyword evidence="7" id="KW-1185">Reference proteome</keyword>
<evidence type="ECO:0000313" key="7">
    <source>
        <dbReference type="Proteomes" id="UP000704176"/>
    </source>
</evidence>
<sequence>MELAWFEDFLELVATRNFSTAALARSISQPAFSRRIKSLEAWIGADLIDRSTYPVHLTDAGNVFLPRCQEQVREMYRLRTDCRNAAGASSQLVTFAALHTLSIYFFPTWMSSPQMASLATRSSMHAADFMECIEHLSSNRCDFAITYDHPDGPPVLKTGPFESLLLGTDRLILVSKVDSPGKPLYDIDRSDGEEIPFLAYSWNDGYLGKIISLIRSRWRQPLNLSTVYQSSLAESLKHMVMAGHGVAWLPQSCARKGILDGELVQIGGQQMSLAMEIRIFRRAGPLSRAGEQLWKHLLHNAERRPGRDLSIPR</sequence>
<dbReference type="PROSITE" id="PS50931">
    <property type="entry name" value="HTH_LYSR"/>
    <property type="match status" value="1"/>
</dbReference>
<name>A0ABS7VVV7_9HYPH</name>
<dbReference type="InterPro" id="IPR036388">
    <property type="entry name" value="WH-like_DNA-bd_sf"/>
</dbReference>
<dbReference type="PANTHER" id="PTHR30126:SF2">
    <property type="entry name" value="HTH-TYPE TRANSCRIPTIONAL REGULATOR YJIE"/>
    <property type="match status" value="1"/>
</dbReference>
<keyword evidence="3" id="KW-0238">DNA-binding</keyword>
<evidence type="ECO:0000313" key="6">
    <source>
        <dbReference type="EMBL" id="MBZ6078998.1"/>
    </source>
</evidence>
<dbReference type="PRINTS" id="PR00039">
    <property type="entry name" value="HTHLYSR"/>
</dbReference>
<evidence type="ECO:0000256" key="4">
    <source>
        <dbReference type="ARBA" id="ARBA00023163"/>
    </source>
</evidence>
<comment type="caution">
    <text evidence="6">The sequence shown here is derived from an EMBL/GenBank/DDBJ whole genome shotgun (WGS) entry which is preliminary data.</text>
</comment>
<gene>
    <name evidence="6" type="ORF">K9B37_22315</name>
</gene>
<dbReference type="Pfam" id="PF00126">
    <property type="entry name" value="HTH_1"/>
    <property type="match status" value="1"/>
</dbReference>
<keyword evidence="2" id="KW-0805">Transcription regulation</keyword>
<dbReference type="EMBL" id="JAIRBM010000025">
    <property type="protein sequence ID" value="MBZ6078998.1"/>
    <property type="molecule type" value="Genomic_DNA"/>
</dbReference>
<proteinExistence type="inferred from homology"/>
<evidence type="ECO:0000256" key="2">
    <source>
        <dbReference type="ARBA" id="ARBA00023015"/>
    </source>
</evidence>
<dbReference type="SUPFAM" id="SSF46785">
    <property type="entry name" value="Winged helix' DNA-binding domain"/>
    <property type="match status" value="1"/>
</dbReference>
<dbReference type="SUPFAM" id="SSF53850">
    <property type="entry name" value="Periplasmic binding protein-like II"/>
    <property type="match status" value="1"/>
</dbReference>
<comment type="similarity">
    <text evidence="1">Belongs to the LysR transcriptional regulatory family.</text>
</comment>
<dbReference type="Proteomes" id="UP000704176">
    <property type="component" value="Unassembled WGS sequence"/>
</dbReference>
<dbReference type="RefSeq" id="WP_224315746.1">
    <property type="nucleotide sequence ID" value="NZ_JAIRBM010000025.1"/>
</dbReference>
<dbReference type="InterPro" id="IPR000847">
    <property type="entry name" value="LysR_HTH_N"/>
</dbReference>
<reference evidence="6 7" key="1">
    <citation type="submission" date="2021-09" db="EMBL/GenBank/DDBJ databases">
        <title>The complete genome sequence of a new microorganism.</title>
        <authorList>
            <person name="Zi Z."/>
        </authorList>
    </citation>
    <scope>NUCLEOTIDE SEQUENCE [LARGE SCALE GENOMIC DNA]</scope>
    <source>
        <strain evidence="6 7">WGZ8</strain>
    </source>
</reference>
<dbReference type="InterPro" id="IPR005119">
    <property type="entry name" value="LysR_subst-bd"/>
</dbReference>
<keyword evidence="4" id="KW-0804">Transcription</keyword>
<protein>
    <submittedName>
        <fullName evidence="6">LysR family transcriptional regulator</fullName>
    </submittedName>
</protein>
<dbReference type="CDD" id="cd05466">
    <property type="entry name" value="PBP2_LTTR_substrate"/>
    <property type="match status" value="1"/>
</dbReference>
<evidence type="ECO:0000256" key="3">
    <source>
        <dbReference type="ARBA" id="ARBA00023125"/>
    </source>
</evidence>